<organism evidence="3 4">
    <name type="scientific">Bacillus cereus</name>
    <dbReference type="NCBI Taxonomy" id="1396"/>
    <lineage>
        <taxon>Bacteria</taxon>
        <taxon>Bacillati</taxon>
        <taxon>Bacillota</taxon>
        <taxon>Bacilli</taxon>
        <taxon>Bacillales</taxon>
        <taxon>Bacillaceae</taxon>
        <taxon>Bacillus</taxon>
        <taxon>Bacillus cereus group</taxon>
    </lineage>
</organism>
<comment type="similarity">
    <text evidence="1">Belongs to the PemK/MazF family.</text>
</comment>
<dbReference type="SUPFAM" id="SSF50118">
    <property type="entry name" value="Cell growth inhibitor/plasmid maintenance toxic component"/>
    <property type="match status" value="1"/>
</dbReference>
<dbReference type="Gene3D" id="2.30.30.110">
    <property type="match status" value="1"/>
</dbReference>
<comment type="caution">
    <text evidence="3">The sequence shown here is derived from an EMBL/GenBank/DDBJ whole genome shotgun (WGS) entry which is preliminary data.</text>
</comment>
<gene>
    <name evidence="3" type="ORF">CN553_12565</name>
</gene>
<dbReference type="GO" id="GO:0003677">
    <property type="term" value="F:DNA binding"/>
    <property type="evidence" value="ECO:0007669"/>
    <property type="project" value="InterPro"/>
</dbReference>
<dbReference type="EMBL" id="NUAN01000071">
    <property type="protein sequence ID" value="PEN97863.1"/>
    <property type="molecule type" value="Genomic_DNA"/>
</dbReference>
<dbReference type="InterPro" id="IPR003477">
    <property type="entry name" value="PemK-like"/>
</dbReference>
<protein>
    <submittedName>
        <fullName evidence="3">Type II toxin-antitoxin system PemK/MazF family toxin</fullName>
    </submittedName>
</protein>
<keyword evidence="2" id="KW-1277">Toxin-antitoxin system</keyword>
<evidence type="ECO:0000313" key="4">
    <source>
        <dbReference type="Proteomes" id="UP000220691"/>
    </source>
</evidence>
<evidence type="ECO:0000256" key="1">
    <source>
        <dbReference type="ARBA" id="ARBA00007521"/>
    </source>
</evidence>
<dbReference type="RefSeq" id="WP_016085015.1">
    <property type="nucleotide sequence ID" value="NZ_NUAN01000071.1"/>
</dbReference>
<sequence length="114" mass="12909">MTKSMGKTVKQGEVWIANVKFVQDNQTKVRPVLAISLEIDGDDDVVVLPVTSQNPRNDYDVEVSDYKGTGLLKQPSYIRTSKPLTIEKRELKRKIGEIKDVDLANALEKFRSLF</sequence>
<proteinExistence type="inferred from homology"/>
<reference evidence="3 4" key="1">
    <citation type="submission" date="2017-09" db="EMBL/GenBank/DDBJ databases">
        <title>Large-scale bioinformatics analysis of Bacillus genomes uncovers conserved roles of natural products in bacterial physiology.</title>
        <authorList>
            <consortium name="Agbiome Team Llc"/>
            <person name="Bleich R.M."/>
            <person name="Kirk G.J."/>
            <person name="Santa Maria K.C."/>
            <person name="Allen S.E."/>
            <person name="Farag S."/>
            <person name="Shank E.A."/>
            <person name="Bowers A."/>
        </authorList>
    </citation>
    <scope>NUCLEOTIDE SEQUENCE [LARGE SCALE GENOMIC DNA]</scope>
    <source>
        <strain evidence="3 4">AFS027647</strain>
    </source>
</reference>
<dbReference type="Proteomes" id="UP000220691">
    <property type="component" value="Unassembled WGS sequence"/>
</dbReference>
<dbReference type="Pfam" id="PF02452">
    <property type="entry name" value="PemK_toxin"/>
    <property type="match status" value="1"/>
</dbReference>
<accession>A0A9X6UCC1</accession>
<evidence type="ECO:0000256" key="2">
    <source>
        <dbReference type="ARBA" id="ARBA00022649"/>
    </source>
</evidence>
<name>A0A9X6UCC1_BACCE</name>
<evidence type="ECO:0000313" key="3">
    <source>
        <dbReference type="EMBL" id="PEN97863.1"/>
    </source>
</evidence>
<dbReference type="AlphaFoldDB" id="A0A9X6UCC1"/>
<dbReference type="InterPro" id="IPR011067">
    <property type="entry name" value="Plasmid_toxin/cell-grow_inhib"/>
</dbReference>